<name>A0A6I4NTL7_9MICO</name>
<reference evidence="1 2" key="1">
    <citation type="submission" date="2019-12" db="EMBL/GenBank/DDBJ databases">
        <authorList>
            <person name="Kim Y.S."/>
        </authorList>
    </citation>
    <scope>NUCLEOTIDE SEQUENCE [LARGE SCALE GENOMIC DNA]</scope>
    <source>
        <strain evidence="1 2">MMS17-SY077</strain>
    </source>
</reference>
<evidence type="ECO:0000313" key="1">
    <source>
        <dbReference type="EMBL" id="MWB97786.1"/>
    </source>
</evidence>
<protein>
    <submittedName>
        <fullName evidence="1">Uncharacterized protein</fullName>
    </submittedName>
</protein>
<organism evidence="1 2">
    <name type="scientific">Agromyces seonyuensis</name>
    <dbReference type="NCBI Taxonomy" id="2662446"/>
    <lineage>
        <taxon>Bacteria</taxon>
        <taxon>Bacillati</taxon>
        <taxon>Actinomycetota</taxon>
        <taxon>Actinomycetes</taxon>
        <taxon>Micrococcales</taxon>
        <taxon>Microbacteriaceae</taxon>
        <taxon>Agromyces</taxon>
    </lineage>
</organism>
<dbReference type="AlphaFoldDB" id="A0A6I4NTL7"/>
<sequence length="77" mass="8575">MSTPLLSLDRLEAPAYTPLERVAIIAAARLEAWAVRRVAHRAVGSPAIDPARRLVAERVQAERERCRAEYGVLLQAR</sequence>
<gene>
    <name evidence="1" type="ORF">GB864_04370</name>
</gene>
<proteinExistence type="predicted"/>
<keyword evidence="2" id="KW-1185">Reference proteome</keyword>
<dbReference type="EMBL" id="WSTA01000012">
    <property type="protein sequence ID" value="MWB97786.1"/>
    <property type="molecule type" value="Genomic_DNA"/>
</dbReference>
<dbReference type="Proteomes" id="UP000438182">
    <property type="component" value="Unassembled WGS sequence"/>
</dbReference>
<dbReference type="RefSeq" id="WP_160423132.1">
    <property type="nucleotide sequence ID" value="NZ_WSTA01000012.1"/>
</dbReference>
<accession>A0A6I4NTL7</accession>
<comment type="caution">
    <text evidence="1">The sequence shown here is derived from an EMBL/GenBank/DDBJ whole genome shotgun (WGS) entry which is preliminary data.</text>
</comment>
<evidence type="ECO:0000313" key="2">
    <source>
        <dbReference type="Proteomes" id="UP000438182"/>
    </source>
</evidence>